<dbReference type="AlphaFoldDB" id="A0A928DQW1"/>
<feature type="transmembrane region" description="Helical" evidence="10">
    <location>
        <begin position="324"/>
        <end position="348"/>
    </location>
</feature>
<comment type="subcellular location">
    <subcellularLocation>
        <location evidence="1">Cell membrane</location>
        <topology evidence="1">Multi-pass membrane protein</topology>
    </subcellularLocation>
</comment>
<dbReference type="InterPro" id="IPR048279">
    <property type="entry name" value="MdtK-like"/>
</dbReference>
<organism evidence="11 12">
    <name type="scientific">Candidatus Avelusimicrobium gallicola</name>
    <dbReference type="NCBI Taxonomy" id="2562704"/>
    <lineage>
        <taxon>Bacteria</taxon>
        <taxon>Pseudomonadati</taxon>
        <taxon>Elusimicrobiota</taxon>
        <taxon>Elusimicrobia</taxon>
        <taxon>Elusimicrobiales</taxon>
        <taxon>Elusimicrobiaceae</taxon>
        <taxon>Candidatus Avelusimicrobium</taxon>
    </lineage>
</organism>
<dbReference type="Pfam" id="PF01554">
    <property type="entry name" value="MatE"/>
    <property type="match status" value="2"/>
</dbReference>
<feature type="transmembrane region" description="Helical" evidence="10">
    <location>
        <begin position="132"/>
        <end position="152"/>
    </location>
</feature>
<dbReference type="GO" id="GO:0005886">
    <property type="term" value="C:plasma membrane"/>
    <property type="evidence" value="ECO:0007669"/>
    <property type="project" value="UniProtKB-SubCell"/>
</dbReference>
<keyword evidence="6 10" id="KW-1133">Transmembrane helix</keyword>
<dbReference type="PANTHER" id="PTHR43298:SF2">
    <property type="entry name" value="FMN_FAD EXPORTER YEEO-RELATED"/>
    <property type="match status" value="1"/>
</dbReference>
<feature type="transmembrane region" description="Helical" evidence="10">
    <location>
        <begin position="360"/>
        <end position="380"/>
    </location>
</feature>
<dbReference type="InterPro" id="IPR002528">
    <property type="entry name" value="MATE_fam"/>
</dbReference>
<name>A0A928DQW1_9BACT</name>
<comment type="caution">
    <text evidence="11">The sequence shown here is derived from an EMBL/GenBank/DDBJ whole genome shotgun (WGS) entry which is preliminary data.</text>
</comment>
<sequence>MTKAKYPQASLRELWFLSYPLIITMGAQVVMQFVDRMFLAWHSHEALAACVPAGALAMTFASMFMGLASYTSVFISQYYAQKKYASVTVSLWQGVFLAGVSALLLAVLTPAGNALIGAFGHESSVRALEIKYFSILNIFGGVAVVNNALGAFFSGRGRTKVPMWAAVFGNLINMGLDYVMIFGKLGFPEMGIAGAAWATVISMVMTTIMFATLIFSGKLRKEYKVAKLAGFYKPIFSRLLRFGLPNGFGFLMDVVSFTLFTFMVGSIDTLSLQASNIVMSMQPVVFMVILGLGIGIQILVSKYQGLRRPDLSVKVVKNACKIGYAYALSVGVLFFFGAPILVGLFIPAGSPDAALIAQKTYPLMKLVSFFVICDATYLIFGEAIRGAGDTKFYMYVMLFCAWGLLVPGTWFIVYKLHLSVFWVWSWLTFYAGITAVLMMWRFLRGKWKSIVVTAG</sequence>
<keyword evidence="7" id="KW-0406">Ion transport</keyword>
<dbReference type="GO" id="GO:0015297">
    <property type="term" value="F:antiporter activity"/>
    <property type="evidence" value="ECO:0007669"/>
    <property type="project" value="UniProtKB-KW"/>
</dbReference>
<evidence type="ECO:0000256" key="8">
    <source>
        <dbReference type="ARBA" id="ARBA00023136"/>
    </source>
</evidence>
<keyword evidence="5 10" id="KW-0812">Transmembrane</keyword>
<feature type="transmembrane region" description="Helical" evidence="10">
    <location>
        <begin position="14"/>
        <end position="34"/>
    </location>
</feature>
<proteinExistence type="predicted"/>
<keyword evidence="2" id="KW-0813">Transport</keyword>
<protein>
    <recommendedName>
        <fullName evidence="9">Multidrug-efflux transporter</fullName>
    </recommendedName>
</protein>
<dbReference type="Proteomes" id="UP000725649">
    <property type="component" value="Unassembled WGS sequence"/>
</dbReference>
<feature type="transmembrane region" description="Helical" evidence="10">
    <location>
        <begin position="392"/>
        <end position="413"/>
    </location>
</feature>
<dbReference type="EMBL" id="SUVG01000001">
    <property type="protein sequence ID" value="MBE6420544.1"/>
    <property type="molecule type" value="Genomic_DNA"/>
</dbReference>
<evidence type="ECO:0000256" key="2">
    <source>
        <dbReference type="ARBA" id="ARBA00022448"/>
    </source>
</evidence>
<keyword evidence="8 10" id="KW-0472">Membrane</keyword>
<accession>A0A928DQW1</accession>
<evidence type="ECO:0000256" key="9">
    <source>
        <dbReference type="ARBA" id="ARBA00031636"/>
    </source>
</evidence>
<evidence type="ECO:0000313" key="12">
    <source>
        <dbReference type="Proteomes" id="UP000725649"/>
    </source>
</evidence>
<evidence type="ECO:0000313" key="11">
    <source>
        <dbReference type="EMBL" id="MBE6420544.1"/>
    </source>
</evidence>
<evidence type="ECO:0000256" key="4">
    <source>
        <dbReference type="ARBA" id="ARBA00022475"/>
    </source>
</evidence>
<feature type="transmembrane region" description="Helical" evidence="10">
    <location>
        <begin position="239"/>
        <end position="264"/>
    </location>
</feature>
<feature type="transmembrane region" description="Helical" evidence="10">
    <location>
        <begin position="419"/>
        <end position="440"/>
    </location>
</feature>
<evidence type="ECO:0000256" key="6">
    <source>
        <dbReference type="ARBA" id="ARBA00022989"/>
    </source>
</evidence>
<dbReference type="PANTHER" id="PTHR43298">
    <property type="entry name" value="MULTIDRUG RESISTANCE PROTEIN NORM-RELATED"/>
    <property type="match status" value="1"/>
</dbReference>
<feature type="transmembrane region" description="Helical" evidence="10">
    <location>
        <begin position="284"/>
        <end position="303"/>
    </location>
</feature>
<reference evidence="11" key="1">
    <citation type="submission" date="2019-04" db="EMBL/GenBank/DDBJ databases">
        <title>Evolution of Biomass-Degrading Anaerobic Consortia Revealed by Metagenomics.</title>
        <authorList>
            <person name="Peng X."/>
        </authorList>
    </citation>
    <scope>NUCLEOTIDE SEQUENCE</scope>
    <source>
        <strain evidence="11">SIG66</strain>
    </source>
</reference>
<dbReference type="GO" id="GO:0042910">
    <property type="term" value="F:xenobiotic transmembrane transporter activity"/>
    <property type="evidence" value="ECO:0007669"/>
    <property type="project" value="InterPro"/>
</dbReference>
<dbReference type="NCBIfam" id="TIGR00797">
    <property type="entry name" value="matE"/>
    <property type="match status" value="1"/>
</dbReference>
<evidence type="ECO:0000256" key="7">
    <source>
        <dbReference type="ARBA" id="ARBA00023065"/>
    </source>
</evidence>
<dbReference type="PIRSF" id="PIRSF006603">
    <property type="entry name" value="DinF"/>
    <property type="match status" value="1"/>
</dbReference>
<gene>
    <name evidence="11" type="ORF">E7027_00105</name>
</gene>
<evidence type="ECO:0000256" key="10">
    <source>
        <dbReference type="SAM" id="Phobius"/>
    </source>
</evidence>
<keyword evidence="3" id="KW-0050">Antiport</keyword>
<feature type="transmembrane region" description="Helical" evidence="10">
    <location>
        <begin position="195"/>
        <end position="219"/>
    </location>
</feature>
<keyword evidence="4" id="KW-1003">Cell membrane</keyword>
<feature type="transmembrane region" description="Helical" evidence="10">
    <location>
        <begin position="91"/>
        <end position="112"/>
    </location>
</feature>
<evidence type="ECO:0000256" key="5">
    <source>
        <dbReference type="ARBA" id="ARBA00022692"/>
    </source>
</evidence>
<dbReference type="GO" id="GO:0006811">
    <property type="term" value="P:monoatomic ion transport"/>
    <property type="evidence" value="ECO:0007669"/>
    <property type="project" value="UniProtKB-KW"/>
</dbReference>
<dbReference type="InterPro" id="IPR050222">
    <property type="entry name" value="MATE_MdtK"/>
</dbReference>
<feature type="transmembrane region" description="Helical" evidence="10">
    <location>
        <begin position="46"/>
        <end position="70"/>
    </location>
</feature>
<evidence type="ECO:0000256" key="1">
    <source>
        <dbReference type="ARBA" id="ARBA00004651"/>
    </source>
</evidence>
<dbReference type="CDD" id="cd13133">
    <property type="entry name" value="MATE_like_7"/>
    <property type="match status" value="1"/>
</dbReference>
<evidence type="ECO:0000256" key="3">
    <source>
        <dbReference type="ARBA" id="ARBA00022449"/>
    </source>
</evidence>
<feature type="transmembrane region" description="Helical" evidence="10">
    <location>
        <begin position="164"/>
        <end position="183"/>
    </location>
</feature>